<evidence type="ECO:0000313" key="4">
    <source>
        <dbReference type="Proteomes" id="UP001174936"/>
    </source>
</evidence>
<dbReference type="EMBL" id="JAULSV010000006">
    <property type="protein sequence ID" value="KAK0641135.1"/>
    <property type="molecule type" value="Genomic_DNA"/>
</dbReference>
<feature type="signal peptide" evidence="2">
    <location>
        <begin position="1"/>
        <end position="16"/>
    </location>
</feature>
<feature type="region of interest" description="Disordered" evidence="1">
    <location>
        <begin position="103"/>
        <end position="128"/>
    </location>
</feature>
<organism evidence="3 4">
    <name type="scientific">Cercophora newfieldiana</name>
    <dbReference type="NCBI Taxonomy" id="92897"/>
    <lineage>
        <taxon>Eukaryota</taxon>
        <taxon>Fungi</taxon>
        <taxon>Dikarya</taxon>
        <taxon>Ascomycota</taxon>
        <taxon>Pezizomycotina</taxon>
        <taxon>Sordariomycetes</taxon>
        <taxon>Sordariomycetidae</taxon>
        <taxon>Sordariales</taxon>
        <taxon>Lasiosphaeriaceae</taxon>
        <taxon>Cercophora</taxon>
    </lineage>
</organism>
<sequence>MCLLLFLFPTLKVTGGVGPSSRAVTQHTDRSLALVKTPEAVPALESVSSNAVSRRRGPAGQQDSSHRKVRRLCQAQNLHHPRHQHHVSIHLLAWATDSHGTRCERPRSLQNLEDSDSRPSDLRHFGSPPPINGQLIMLADFLSICRQRTSIWMCDRPSRRSPQALSLALNSEVDPLIPSKPSHGAQGVTSTHVNVSRHDGGVEVGTCTFKLEVIEVKKP</sequence>
<accession>A0AA40CJW9</accession>
<feature type="region of interest" description="Disordered" evidence="1">
    <location>
        <begin position="44"/>
        <end position="68"/>
    </location>
</feature>
<keyword evidence="4" id="KW-1185">Reference proteome</keyword>
<evidence type="ECO:0000313" key="3">
    <source>
        <dbReference type="EMBL" id="KAK0641135.1"/>
    </source>
</evidence>
<proteinExistence type="predicted"/>
<comment type="caution">
    <text evidence="3">The sequence shown here is derived from an EMBL/GenBank/DDBJ whole genome shotgun (WGS) entry which is preliminary data.</text>
</comment>
<dbReference type="Proteomes" id="UP001174936">
    <property type="component" value="Unassembled WGS sequence"/>
</dbReference>
<feature type="chain" id="PRO_5041456893" evidence="2">
    <location>
        <begin position="17"/>
        <end position="219"/>
    </location>
</feature>
<evidence type="ECO:0000256" key="2">
    <source>
        <dbReference type="SAM" id="SignalP"/>
    </source>
</evidence>
<reference evidence="3" key="1">
    <citation type="submission" date="2023-06" db="EMBL/GenBank/DDBJ databases">
        <title>Genome-scale phylogeny and comparative genomics of the fungal order Sordariales.</title>
        <authorList>
            <consortium name="Lawrence Berkeley National Laboratory"/>
            <person name="Hensen N."/>
            <person name="Bonometti L."/>
            <person name="Westerberg I."/>
            <person name="Brannstrom I.O."/>
            <person name="Guillou S."/>
            <person name="Cros-Aarteil S."/>
            <person name="Calhoun S."/>
            <person name="Haridas S."/>
            <person name="Kuo A."/>
            <person name="Mondo S."/>
            <person name="Pangilinan J."/>
            <person name="Riley R."/>
            <person name="Labutti K."/>
            <person name="Andreopoulos B."/>
            <person name="Lipzen A."/>
            <person name="Chen C."/>
            <person name="Yanf M."/>
            <person name="Daum C."/>
            <person name="Ng V."/>
            <person name="Clum A."/>
            <person name="Steindorff A."/>
            <person name="Ohm R."/>
            <person name="Martin F."/>
            <person name="Silar P."/>
            <person name="Natvig D."/>
            <person name="Lalanne C."/>
            <person name="Gautier V."/>
            <person name="Ament-Velasquez S.L."/>
            <person name="Kruys A."/>
            <person name="Hutchinson M.I."/>
            <person name="Powell A.J."/>
            <person name="Barry K."/>
            <person name="Miller A.N."/>
            <person name="Grigoriev I.V."/>
            <person name="Debuchy R."/>
            <person name="Gladieux P."/>
            <person name="Thoren M.H."/>
            <person name="Johannesson H."/>
        </authorList>
    </citation>
    <scope>NUCLEOTIDE SEQUENCE</scope>
    <source>
        <strain evidence="3">SMH2532-1</strain>
    </source>
</reference>
<keyword evidence="2" id="KW-0732">Signal</keyword>
<gene>
    <name evidence="3" type="ORF">B0T16DRAFT_209314</name>
</gene>
<name>A0AA40CJW9_9PEZI</name>
<dbReference type="AlphaFoldDB" id="A0AA40CJW9"/>
<protein>
    <submittedName>
        <fullName evidence="3">Uncharacterized protein</fullName>
    </submittedName>
</protein>
<feature type="compositionally biased region" description="Basic and acidic residues" evidence="1">
    <location>
        <begin position="115"/>
        <end position="124"/>
    </location>
</feature>
<evidence type="ECO:0000256" key="1">
    <source>
        <dbReference type="SAM" id="MobiDB-lite"/>
    </source>
</evidence>